<feature type="chain" id="PRO_5028887561" evidence="1">
    <location>
        <begin position="31"/>
        <end position="157"/>
    </location>
</feature>
<feature type="signal peptide" evidence="1">
    <location>
        <begin position="1"/>
        <end position="30"/>
    </location>
</feature>
<dbReference type="RefSeq" id="WP_051202973.1">
    <property type="nucleotide sequence ID" value="NZ_VENJ01000006.1"/>
</dbReference>
<keyword evidence="1" id="KW-0732">Signal</keyword>
<evidence type="ECO:0000313" key="3">
    <source>
        <dbReference type="Proteomes" id="UP000483078"/>
    </source>
</evidence>
<protein>
    <submittedName>
        <fullName evidence="2">Uncharacterized protein</fullName>
    </submittedName>
</protein>
<accession>A0A7C9L788</accession>
<dbReference type="EMBL" id="VENJ01000006">
    <property type="protein sequence ID" value="MTJ04035.1"/>
    <property type="molecule type" value="Genomic_DNA"/>
</dbReference>
<proteinExistence type="predicted"/>
<evidence type="ECO:0000256" key="1">
    <source>
        <dbReference type="SAM" id="SignalP"/>
    </source>
</evidence>
<reference evidence="2 3" key="1">
    <citation type="submission" date="2019-06" db="EMBL/GenBank/DDBJ databases">
        <title>Enrichment of Autotrophic Halophilic Microorganisms from Red Sea Brine Pool Using Microbial Electrosynthesis System.</title>
        <authorList>
            <person name="Alqahtani M.F."/>
            <person name="Bajracharya S."/>
            <person name="Katuri K.P."/>
            <person name="Ali M."/>
            <person name="Saikaly P.E."/>
        </authorList>
    </citation>
    <scope>NUCLEOTIDE SEQUENCE [LARGE SCALE GENOMIC DNA]</scope>
    <source>
        <strain evidence="2">MES6</strain>
    </source>
</reference>
<sequence length="157" mass="16691">MTADRAKLPFMRAALLAVLCAAFVAAPAGASDRFTAKNLLRVYALERAGAFEVVAARGAGPSEIWCAAAEYAQARLGPDFSRRIFISRPLSRSVHEPARKGVGFTVAPTPKVRAGPRPGEAGVFTVSVSRLGFNLSTSHAHNLCRGLRDKPVCPLCD</sequence>
<gene>
    <name evidence="2" type="ORF">FH759_04980</name>
</gene>
<evidence type="ECO:0000313" key="2">
    <source>
        <dbReference type="EMBL" id="MTJ04035.1"/>
    </source>
</evidence>
<name>A0A7C9L788_9RHOB</name>
<dbReference type="Proteomes" id="UP000483078">
    <property type="component" value="Unassembled WGS sequence"/>
</dbReference>
<dbReference type="AlphaFoldDB" id="A0A7C9L788"/>
<comment type="caution">
    <text evidence="2">The sequence shown here is derived from an EMBL/GenBank/DDBJ whole genome shotgun (WGS) entry which is preliminary data.</text>
</comment>
<organism evidence="2 3">
    <name type="scientific">Sediminimonas qiaohouensis</name>
    <dbReference type="NCBI Taxonomy" id="552061"/>
    <lineage>
        <taxon>Bacteria</taxon>
        <taxon>Pseudomonadati</taxon>
        <taxon>Pseudomonadota</taxon>
        <taxon>Alphaproteobacteria</taxon>
        <taxon>Rhodobacterales</taxon>
        <taxon>Roseobacteraceae</taxon>
        <taxon>Sediminimonas</taxon>
    </lineage>
</organism>